<accession>A0ABN9U741</accession>
<name>A0ABN9U741_9DINO</name>
<evidence type="ECO:0000313" key="2">
    <source>
        <dbReference type="Proteomes" id="UP001189429"/>
    </source>
</evidence>
<sequence length="151" mass="15009">MPEGSPTPELPVAVLIDDDGAFLQRVPDGPPQELGVLAQALSPEAALRGLLAALAGWPVVRVRASAAGRLAQGAGAGGLVGALQQAAARCGAGQTAALTPGGTHGDAAATLHRRKRSLAATRARVVCRPSCLQAGEGWLSALAASAPLCLI</sequence>
<dbReference type="EMBL" id="CAUYUJ010015493">
    <property type="protein sequence ID" value="CAK0854648.1"/>
    <property type="molecule type" value="Genomic_DNA"/>
</dbReference>
<proteinExistence type="predicted"/>
<comment type="caution">
    <text evidence="1">The sequence shown here is derived from an EMBL/GenBank/DDBJ whole genome shotgun (WGS) entry which is preliminary data.</text>
</comment>
<organism evidence="1 2">
    <name type="scientific">Prorocentrum cordatum</name>
    <dbReference type="NCBI Taxonomy" id="2364126"/>
    <lineage>
        <taxon>Eukaryota</taxon>
        <taxon>Sar</taxon>
        <taxon>Alveolata</taxon>
        <taxon>Dinophyceae</taxon>
        <taxon>Prorocentrales</taxon>
        <taxon>Prorocentraceae</taxon>
        <taxon>Prorocentrum</taxon>
    </lineage>
</organism>
<evidence type="ECO:0000313" key="1">
    <source>
        <dbReference type="EMBL" id="CAK0854648.1"/>
    </source>
</evidence>
<keyword evidence="2" id="KW-1185">Reference proteome</keyword>
<protein>
    <submittedName>
        <fullName evidence="1">Uncharacterized protein</fullName>
    </submittedName>
</protein>
<gene>
    <name evidence="1" type="ORF">PCOR1329_LOCUS45668</name>
</gene>
<reference evidence="1" key="1">
    <citation type="submission" date="2023-10" db="EMBL/GenBank/DDBJ databases">
        <authorList>
            <person name="Chen Y."/>
            <person name="Shah S."/>
            <person name="Dougan E. K."/>
            <person name="Thang M."/>
            <person name="Chan C."/>
        </authorList>
    </citation>
    <scope>NUCLEOTIDE SEQUENCE [LARGE SCALE GENOMIC DNA]</scope>
</reference>
<dbReference type="Proteomes" id="UP001189429">
    <property type="component" value="Unassembled WGS sequence"/>
</dbReference>